<organism evidence="1 2">
    <name type="scientific">Corynebacterium liangguodongii</name>
    <dbReference type="NCBI Taxonomy" id="2079535"/>
    <lineage>
        <taxon>Bacteria</taxon>
        <taxon>Bacillati</taxon>
        <taxon>Actinomycetota</taxon>
        <taxon>Actinomycetes</taxon>
        <taxon>Mycobacteriales</taxon>
        <taxon>Corynebacteriaceae</taxon>
        <taxon>Corynebacterium</taxon>
    </lineage>
</organism>
<protein>
    <submittedName>
        <fullName evidence="1">Uncharacterized protein</fullName>
    </submittedName>
</protein>
<accession>A0A2S0WGB7</accession>
<dbReference type="AlphaFoldDB" id="A0A2S0WGB7"/>
<name>A0A2S0WGB7_9CORY</name>
<evidence type="ECO:0000313" key="2">
    <source>
        <dbReference type="Proteomes" id="UP000244754"/>
    </source>
</evidence>
<dbReference type="OrthoDB" id="4426715at2"/>
<evidence type="ECO:0000313" key="1">
    <source>
        <dbReference type="EMBL" id="AWB84764.1"/>
    </source>
</evidence>
<dbReference type="Proteomes" id="UP000244754">
    <property type="component" value="Chromosome"/>
</dbReference>
<dbReference type="RefSeq" id="WP_108404772.1">
    <property type="nucleotide sequence ID" value="NZ_CP026948.1"/>
</dbReference>
<proteinExistence type="predicted"/>
<gene>
    <name evidence="1" type="ORF">C3E79_10010</name>
</gene>
<sequence>MKIYTSIQDYITENIYNGGFDHPITDDQAEDIAREMLVWHDEIDDRGNINLNRSGLVEREGVDFWDVVSRICFED</sequence>
<dbReference type="EMBL" id="CP026948">
    <property type="protein sequence ID" value="AWB84764.1"/>
    <property type="molecule type" value="Genomic_DNA"/>
</dbReference>
<reference evidence="2" key="1">
    <citation type="submission" date="2018-01" db="EMBL/GenBank/DDBJ databases">
        <authorList>
            <person name="Li J."/>
        </authorList>
    </citation>
    <scope>NUCLEOTIDE SEQUENCE [LARGE SCALE GENOMIC DNA]</scope>
    <source>
        <strain evidence="2">2184</strain>
    </source>
</reference>
<dbReference type="KEGG" id="clia:C3E79_10010"/>
<keyword evidence="2" id="KW-1185">Reference proteome</keyword>